<dbReference type="KEGG" id="ppru:FDP22_05595"/>
<keyword evidence="2 5" id="KW-0808">Transferase</keyword>
<proteinExistence type="inferred from homology"/>
<evidence type="ECO:0000256" key="4">
    <source>
        <dbReference type="ARBA" id="ARBA00022777"/>
    </source>
</evidence>
<dbReference type="PANTHER" id="PTHR31756">
    <property type="entry name" value="PYRUVATE, PHOSPHATE DIKINASE REGULATORY PROTEIN 1, CHLOROPLASTIC"/>
    <property type="match status" value="1"/>
</dbReference>
<dbReference type="Pfam" id="PF03618">
    <property type="entry name" value="Kinase-PPPase"/>
    <property type="match status" value="1"/>
</dbReference>
<dbReference type="EMBL" id="CP040818">
    <property type="protein sequence ID" value="QDL91305.1"/>
    <property type="molecule type" value="Genomic_DNA"/>
</dbReference>
<evidence type="ECO:0000256" key="5">
    <source>
        <dbReference type="HAMAP-Rule" id="MF_00921"/>
    </source>
</evidence>
<keyword evidence="3 5" id="KW-0547">Nucleotide-binding</keyword>
<comment type="function">
    <text evidence="5">Bifunctional serine/threonine kinase and phosphorylase involved in the regulation of the pyruvate, phosphate dikinase (PPDK) by catalyzing its phosphorylation/dephosphorylation.</text>
</comment>
<dbReference type="InterPro" id="IPR005177">
    <property type="entry name" value="Kinase-pyrophosphorylase"/>
</dbReference>
<keyword evidence="1 5" id="KW-0723">Serine/threonine-protein kinase</keyword>
<dbReference type="GO" id="GO:0043531">
    <property type="term" value="F:ADP binding"/>
    <property type="evidence" value="ECO:0007669"/>
    <property type="project" value="UniProtKB-UniRule"/>
</dbReference>
<keyword evidence="7" id="KW-1185">Reference proteome</keyword>
<dbReference type="PANTHER" id="PTHR31756:SF3">
    <property type="entry name" value="PYRUVATE, PHOSPHATE DIKINASE REGULATORY PROTEIN 1, CHLOROPLASTIC"/>
    <property type="match status" value="1"/>
</dbReference>
<dbReference type="Proteomes" id="UP000305888">
    <property type="component" value="Chromosome"/>
</dbReference>
<dbReference type="InterPro" id="IPR026565">
    <property type="entry name" value="PPDK_reg"/>
</dbReference>
<name>A0A5B8FSE8_9RHOB</name>
<accession>A0A5B8FSE8</accession>
<evidence type="ECO:0000256" key="3">
    <source>
        <dbReference type="ARBA" id="ARBA00022741"/>
    </source>
</evidence>
<dbReference type="GO" id="GO:0016776">
    <property type="term" value="F:phosphotransferase activity, phosphate group as acceptor"/>
    <property type="evidence" value="ECO:0007669"/>
    <property type="project" value="UniProtKB-UniRule"/>
</dbReference>
<protein>
    <recommendedName>
        <fullName evidence="5">Putative pyruvate, phosphate dikinase regulatory protein</fullName>
        <shortName evidence="5">PPDK regulatory protein</shortName>
        <ecNumber evidence="5">2.7.11.32</ecNumber>
        <ecNumber evidence="5">2.7.4.27</ecNumber>
    </recommendedName>
</protein>
<dbReference type="NCBIfam" id="NF003742">
    <property type="entry name" value="PRK05339.1"/>
    <property type="match status" value="1"/>
</dbReference>
<dbReference type="HAMAP" id="MF_00921">
    <property type="entry name" value="PDRP"/>
    <property type="match status" value="1"/>
</dbReference>
<dbReference type="EC" id="2.7.11.32" evidence="5"/>
<dbReference type="OrthoDB" id="9782201at2"/>
<comment type="catalytic activity">
    <reaction evidence="5">
        <text>N(tele)-phospho-L-histidyl/O-phospho-L-threonyl-[pyruvate, phosphate dikinase] + phosphate + H(+) = N(tele)-phospho-L-histidyl/L-threonyl-[pyruvate, phosphate dikinase] + diphosphate</text>
        <dbReference type="Rhea" id="RHEA:43696"/>
        <dbReference type="Rhea" id="RHEA-COMP:10650"/>
        <dbReference type="Rhea" id="RHEA-COMP:10651"/>
        <dbReference type="ChEBI" id="CHEBI:15378"/>
        <dbReference type="ChEBI" id="CHEBI:30013"/>
        <dbReference type="ChEBI" id="CHEBI:33019"/>
        <dbReference type="ChEBI" id="CHEBI:43474"/>
        <dbReference type="ChEBI" id="CHEBI:61977"/>
        <dbReference type="ChEBI" id="CHEBI:83586"/>
        <dbReference type="EC" id="2.7.4.27"/>
    </reaction>
</comment>
<keyword evidence="4 5" id="KW-0418">Kinase</keyword>
<reference evidence="6 7" key="1">
    <citation type="submission" date="2019-06" db="EMBL/GenBank/DDBJ databases">
        <title>Genome sequence of Rhodobacteraceae bacterium D4M1.</title>
        <authorList>
            <person name="Cao J."/>
        </authorList>
    </citation>
    <scope>NUCLEOTIDE SEQUENCE [LARGE SCALE GENOMIC DNA]</scope>
    <source>
        <strain evidence="6 7">D4M1</strain>
    </source>
</reference>
<evidence type="ECO:0000313" key="6">
    <source>
        <dbReference type="EMBL" id="QDL91305.1"/>
    </source>
</evidence>
<evidence type="ECO:0000313" key="7">
    <source>
        <dbReference type="Proteomes" id="UP000305888"/>
    </source>
</evidence>
<comment type="similarity">
    <text evidence="5">Belongs to the pyruvate, phosphate/water dikinase regulatory protein family. PDRP subfamily.</text>
</comment>
<organism evidence="6 7">
    <name type="scientific">Paroceanicella profunda</name>
    <dbReference type="NCBI Taxonomy" id="2579971"/>
    <lineage>
        <taxon>Bacteria</taxon>
        <taxon>Pseudomonadati</taxon>
        <taxon>Pseudomonadota</taxon>
        <taxon>Alphaproteobacteria</taxon>
        <taxon>Rhodobacterales</taxon>
        <taxon>Paracoccaceae</taxon>
        <taxon>Paroceanicella</taxon>
    </lineage>
</organism>
<comment type="catalytic activity">
    <reaction evidence="5">
        <text>N(tele)-phospho-L-histidyl/L-threonyl-[pyruvate, phosphate dikinase] + ADP = N(tele)-phospho-L-histidyl/O-phospho-L-threonyl-[pyruvate, phosphate dikinase] + AMP + H(+)</text>
        <dbReference type="Rhea" id="RHEA:43692"/>
        <dbReference type="Rhea" id="RHEA-COMP:10650"/>
        <dbReference type="Rhea" id="RHEA-COMP:10651"/>
        <dbReference type="ChEBI" id="CHEBI:15378"/>
        <dbReference type="ChEBI" id="CHEBI:30013"/>
        <dbReference type="ChEBI" id="CHEBI:61977"/>
        <dbReference type="ChEBI" id="CHEBI:83586"/>
        <dbReference type="ChEBI" id="CHEBI:456215"/>
        <dbReference type="ChEBI" id="CHEBI:456216"/>
        <dbReference type="EC" id="2.7.11.32"/>
    </reaction>
</comment>
<dbReference type="EC" id="2.7.4.27" evidence="5"/>
<evidence type="ECO:0000256" key="1">
    <source>
        <dbReference type="ARBA" id="ARBA00022527"/>
    </source>
</evidence>
<sequence length="281" mass="30881">MQEDPMEEPIPLHIHLVSDSTGETVSAVLEAASSMFPVLEPVTHVHPFVRTRVALDEVMAALEAQPGPVFCSIADTSVSSELFERAARLQLEVVDVMAPVVEALSRFGGERRIERPGSQYRVDAEYLERVAALDYAISHDDGLGPDYLLQADVILVGVSRTSKTPTCIYLAYQGIRAANVPLVSGEAPPEGLFEAQRAGLPVIGLTASPQRLAQIRRHRLSNMEISGENAYADIHHIRDEVTDARLFFEKHGIPMIDVTRRSIEETAAAVRVLLRRSRVPS</sequence>
<dbReference type="GO" id="GO:0004674">
    <property type="term" value="F:protein serine/threonine kinase activity"/>
    <property type="evidence" value="ECO:0007669"/>
    <property type="project" value="UniProtKB-UniRule"/>
</dbReference>
<gene>
    <name evidence="6" type="ORF">FDP22_05595</name>
</gene>
<feature type="binding site" evidence="5">
    <location>
        <begin position="157"/>
        <end position="164"/>
    </location>
    <ligand>
        <name>ADP</name>
        <dbReference type="ChEBI" id="CHEBI:456216"/>
    </ligand>
</feature>
<evidence type="ECO:0000256" key="2">
    <source>
        <dbReference type="ARBA" id="ARBA00022679"/>
    </source>
</evidence>
<dbReference type="GO" id="GO:0005524">
    <property type="term" value="F:ATP binding"/>
    <property type="evidence" value="ECO:0007669"/>
    <property type="project" value="InterPro"/>
</dbReference>
<dbReference type="AlphaFoldDB" id="A0A5B8FSE8"/>